<keyword evidence="1" id="KW-0812">Transmembrane</keyword>
<dbReference type="EMBL" id="CP003538">
    <property type="protein sequence ID" value="AGH98257.1"/>
    <property type="molecule type" value="Genomic_DNA"/>
</dbReference>
<feature type="transmembrane region" description="Helical" evidence="1">
    <location>
        <begin position="22"/>
        <end position="43"/>
    </location>
</feature>
<protein>
    <submittedName>
        <fullName evidence="2">Uncharacterized protein</fullName>
    </submittedName>
</protein>
<organism evidence="2 3">
    <name type="scientific">Micavibrio aeruginosavorus EPB</name>
    <dbReference type="NCBI Taxonomy" id="349215"/>
    <lineage>
        <taxon>Bacteria</taxon>
        <taxon>Pseudomonadati</taxon>
        <taxon>Bdellovibrionota</taxon>
        <taxon>Bdellovibrionia</taxon>
        <taxon>Bdellovibrionales</taxon>
        <taxon>Pseudobdellovibrionaceae</taxon>
        <taxon>Micavibrio</taxon>
    </lineage>
</organism>
<dbReference type="KEGG" id="man:A11S_1448"/>
<keyword evidence="1" id="KW-0472">Membrane</keyword>
<evidence type="ECO:0000313" key="3">
    <source>
        <dbReference type="Proteomes" id="UP000011932"/>
    </source>
</evidence>
<evidence type="ECO:0000256" key="1">
    <source>
        <dbReference type="SAM" id="Phobius"/>
    </source>
</evidence>
<dbReference type="AlphaFoldDB" id="M4VFV2"/>
<proteinExistence type="predicted"/>
<name>M4VFV2_9BACT</name>
<accession>M4VFV2</accession>
<dbReference type="HOGENOM" id="CLU_2717814_0_0_5"/>
<sequence length="72" mass="8454">MVWRILNKQMHWTSKNDFTHNITSNIVIFISGFITLNFALIALGYKHSANLAFDVFWAIRKFIYFEIVPSVC</sequence>
<gene>
    <name evidence="2" type="ORF">A11S_1448</name>
</gene>
<keyword evidence="1" id="KW-1133">Transmembrane helix</keyword>
<dbReference type="Proteomes" id="UP000011932">
    <property type="component" value="Chromosome"/>
</dbReference>
<reference evidence="2 3" key="1">
    <citation type="journal article" date="2013" name="ISME J.">
        <title>By their genes ye shall know them: genomic signatures of predatory bacteria.</title>
        <authorList>
            <person name="Pasternak Z."/>
            <person name="Pietrokovski S."/>
            <person name="Rotem O."/>
            <person name="Gophna U."/>
            <person name="Lurie-Weinberger M.N."/>
            <person name="Jurkevitch E."/>
        </authorList>
    </citation>
    <scope>NUCLEOTIDE SEQUENCE [LARGE SCALE GENOMIC DNA]</scope>
    <source>
        <strain evidence="2">EPB</strain>
    </source>
</reference>
<evidence type="ECO:0000313" key="2">
    <source>
        <dbReference type="EMBL" id="AGH98257.1"/>
    </source>
</evidence>